<sequence>MTITILAFGIARDLFGDRTIKLDLKGGETVAEVMSLLKDRYEGLKQLKSVVLAVNEDYVEDDYQIKSGDELAIIPPVSGG</sequence>
<dbReference type="NCBIfam" id="TIGR01687">
    <property type="entry name" value="moaD_arch"/>
    <property type="match status" value="1"/>
</dbReference>
<evidence type="ECO:0000313" key="5">
    <source>
        <dbReference type="Proteomes" id="UP001300692"/>
    </source>
</evidence>
<keyword evidence="1" id="KW-0547">Nucleotide-binding</keyword>
<dbReference type="CDD" id="cd00754">
    <property type="entry name" value="Ubl_MoaD"/>
    <property type="match status" value="1"/>
</dbReference>
<dbReference type="PANTHER" id="PTHR33359">
    <property type="entry name" value="MOLYBDOPTERIN SYNTHASE SULFUR CARRIER SUBUNIT"/>
    <property type="match status" value="1"/>
</dbReference>
<comment type="similarity">
    <text evidence="2">Belongs to the MoaD family.</text>
</comment>
<evidence type="ECO:0000313" key="4">
    <source>
        <dbReference type="EMBL" id="MCV9386932.1"/>
    </source>
</evidence>
<proteinExistence type="inferred from homology"/>
<dbReference type="InterPro" id="IPR010038">
    <property type="entry name" value="MoaD_arc-typ"/>
</dbReference>
<comment type="caution">
    <text evidence="4">The sequence shown here is derived from an EMBL/GenBank/DDBJ whole genome shotgun (WGS) entry which is preliminary data.</text>
</comment>
<dbReference type="InterPro" id="IPR003749">
    <property type="entry name" value="ThiS/MoaD-like"/>
</dbReference>
<dbReference type="Pfam" id="PF02597">
    <property type="entry name" value="ThiS"/>
    <property type="match status" value="1"/>
</dbReference>
<dbReference type="PANTHER" id="PTHR33359:SF1">
    <property type="entry name" value="MOLYBDOPTERIN SYNTHASE SULFUR CARRIER SUBUNIT"/>
    <property type="match status" value="1"/>
</dbReference>
<dbReference type="Proteomes" id="UP001300692">
    <property type="component" value="Unassembled WGS sequence"/>
</dbReference>
<dbReference type="SUPFAM" id="SSF54285">
    <property type="entry name" value="MoaD/ThiS"/>
    <property type="match status" value="1"/>
</dbReference>
<organism evidence="4 5">
    <name type="scientific">Reichenbachiella ulvae</name>
    <dbReference type="NCBI Taxonomy" id="2980104"/>
    <lineage>
        <taxon>Bacteria</taxon>
        <taxon>Pseudomonadati</taxon>
        <taxon>Bacteroidota</taxon>
        <taxon>Cytophagia</taxon>
        <taxon>Cytophagales</taxon>
        <taxon>Reichenbachiellaceae</taxon>
        <taxon>Reichenbachiella</taxon>
    </lineage>
</organism>
<name>A0ABT3CTK9_9BACT</name>
<evidence type="ECO:0000256" key="3">
    <source>
        <dbReference type="ARBA" id="ARBA00024247"/>
    </source>
</evidence>
<dbReference type="NCBIfam" id="TIGR01682">
    <property type="entry name" value="moaD"/>
    <property type="match status" value="1"/>
</dbReference>
<dbReference type="InterPro" id="IPR016155">
    <property type="entry name" value="Mopterin_synth/thiamin_S_b"/>
</dbReference>
<dbReference type="RefSeq" id="WP_264137763.1">
    <property type="nucleotide sequence ID" value="NZ_JAOYOD010000001.1"/>
</dbReference>
<reference evidence="4 5" key="1">
    <citation type="submission" date="2022-10" db="EMBL/GenBank/DDBJ databases">
        <title>Comparative genomics and taxonomic characterization of three novel marine species of genus Reichenbachiella exhibiting antioxidant and polysaccharide degradation activities.</title>
        <authorList>
            <person name="Muhammad N."/>
            <person name="Lee Y.-J."/>
            <person name="Ko J."/>
            <person name="Kim S.-G."/>
        </authorList>
    </citation>
    <scope>NUCLEOTIDE SEQUENCE [LARGE SCALE GENOMIC DNA]</scope>
    <source>
        <strain evidence="4 5">ABR2-5</strain>
    </source>
</reference>
<dbReference type="Gene3D" id="3.10.20.30">
    <property type="match status" value="1"/>
</dbReference>
<dbReference type="InterPro" id="IPR044672">
    <property type="entry name" value="MOCS2A"/>
</dbReference>
<protein>
    <recommendedName>
        <fullName evidence="3">Molybdopterin synthase sulfur carrier subunit</fullName>
    </recommendedName>
</protein>
<accession>A0ABT3CTK9</accession>
<evidence type="ECO:0000256" key="2">
    <source>
        <dbReference type="ARBA" id="ARBA00024200"/>
    </source>
</evidence>
<dbReference type="EMBL" id="JAOYOD010000001">
    <property type="protein sequence ID" value="MCV9386932.1"/>
    <property type="molecule type" value="Genomic_DNA"/>
</dbReference>
<dbReference type="InterPro" id="IPR012675">
    <property type="entry name" value="Beta-grasp_dom_sf"/>
</dbReference>
<evidence type="ECO:0000256" key="1">
    <source>
        <dbReference type="ARBA" id="ARBA00022741"/>
    </source>
</evidence>
<gene>
    <name evidence="4" type="primary">moaD</name>
    <name evidence="4" type="ORF">N7U62_09680</name>
</gene>
<keyword evidence="5" id="KW-1185">Reference proteome</keyword>